<evidence type="ECO:0000256" key="6">
    <source>
        <dbReference type="SAM" id="MobiDB-lite"/>
    </source>
</evidence>
<feature type="compositionally biased region" description="Basic and acidic residues" evidence="6">
    <location>
        <begin position="81"/>
        <end position="91"/>
    </location>
</feature>
<gene>
    <name evidence="8" type="ORF">EUTSA_v10004772mg</name>
</gene>
<evidence type="ECO:0000256" key="2">
    <source>
        <dbReference type="ARBA" id="ARBA00023015"/>
    </source>
</evidence>
<keyword evidence="4" id="KW-0804">Transcription</keyword>
<dbReference type="Proteomes" id="UP000030689">
    <property type="component" value="Unassembled WGS sequence"/>
</dbReference>
<protein>
    <recommendedName>
        <fullName evidence="7">BHLH domain-containing protein</fullName>
    </recommendedName>
</protein>
<name>V4KVD2_EUTSA</name>
<dbReference type="InterPro" id="IPR036638">
    <property type="entry name" value="HLH_DNA-bd_sf"/>
</dbReference>
<dbReference type="PANTHER" id="PTHR11969">
    <property type="entry name" value="MAX DIMERIZATION, MAD"/>
    <property type="match status" value="1"/>
</dbReference>
<dbReference type="PANTHER" id="PTHR11969:SF89">
    <property type="entry name" value="TRANSCRIPTION FACTOR BHLH99"/>
    <property type="match status" value="1"/>
</dbReference>
<dbReference type="EMBL" id="KI517748">
    <property type="protein sequence ID" value="ESQ31333.1"/>
    <property type="molecule type" value="Genomic_DNA"/>
</dbReference>
<dbReference type="OMA" id="CASSRHH"/>
<evidence type="ECO:0000256" key="4">
    <source>
        <dbReference type="ARBA" id="ARBA00023163"/>
    </source>
</evidence>
<dbReference type="InterPro" id="IPR054502">
    <property type="entry name" value="bHLH-TF_ACT-like_plant"/>
</dbReference>
<evidence type="ECO:0000256" key="5">
    <source>
        <dbReference type="ARBA" id="ARBA00023242"/>
    </source>
</evidence>
<evidence type="ECO:0000256" key="3">
    <source>
        <dbReference type="ARBA" id="ARBA00023125"/>
    </source>
</evidence>
<sequence length="267" mass="30826">METSLTYEIFDHYQNVVVSGSDDVTFQKNPFSCSTSYATPLISRSIAEKRSHWTEYLSYLRARGGSGEEPPRKRRRRARNEKKIEEKEKQRMNHIAVERNRRRQMNHFLSILKSMMPPSYSQRSDQASIIEGTINYLKKQERLLQSLEAQLKATDPNQTPNIFSDFFIFLQFSTATASADVEVTMVERHANIKVFTKTRPKLIFNIIKKFHSLGLSTLHLNLTTSKDMSLFTFSVKVEEDCQLTATGSEVASAVHEVVRRIHKENCI</sequence>
<organism evidence="8 9">
    <name type="scientific">Eutrema salsugineum</name>
    <name type="common">Saltwater cress</name>
    <name type="synonym">Sisymbrium salsugineum</name>
    <dbReference type="NCBI Taxonomy" id="72664"/>
    <lineage>
        <taxon>Eukaryota</taxon>
        <taxon>Viridiplantae</taxon>
        <taxon>Streptophyta</taxon>
        <taxon>Embryophyta</taxon>
        <taxon>Tracheophyta</taxon>
        <taxon>Spermatophyta</taxon>
        <taxon>Magnoliopsida</taxon>
        <taxon>eudicotyledons</taxon>
        <taxon>Gunneridae</taxon>
        <taxon>Pentapetalae</taxon>
        <taxon>rosids</taxon>
        <taxon>malvids</taxon>
        <taxon>Brassicales</taxon>
        <taxon>Brassicaceae</taxon>
        <taxon>Eutremeae</taxon>
        <taxon>Eutrema</taxon>
    </lineage>
</organism>
<feature type="domain" description="BHLH" evidence="7">
    <location>
        <begin position="89"/>
        <end position="140"/>
    </location>
</feature>
<dbReference type="OrthoDB" id="684567at2759"/>
<accession>V4KVD2</accession>
<feature type="region of interest" description="Disordered" evidence="6">
    <location>
        <begin position="63"/>
        <end position="91"/>
    </location>
</feature>
<dbReference type="PROSITE" id="PS50888">
    <property type="entry name" value="BHLH"/>
    <property type="match status" value="1"/>
</dbReference>
<evidence type="ECO:0000313" key="9">
    <source>
        <dbReference type="Proteomes" id="UP000030689"/>
    </source>
</evidence>
<dbReference type="GO" id="GO:0000981">
    <property type="term" value="F:DNA-binding transcription factor activity, RNA polymerase II-specific"/>
    <property type="evidence" value="ECO:0007669"/>
    <property type="project" value="TreeGrafter"/>
</dbReference>
<dbReference type="KEGG" id="eus:EUTSA_v10004772mg"/>
<dbReference type="AlphaFoldDB" id="V4KVD2"/>
<proteinExistence type="predicted"/>
<dbReference type="SMART" id="SM00353">
    <property type="entry name" value="HLH"/>
    <property type="match status" value="1"/>
</dbReference>
<dbReference type="Pfam" id="PF22754">
    <property type="entry name" value="bHLH-TF_ACT-like_plant"/>
    <property type="match status" value="1"/>
</dbReference>
<dbReference type="GO" id="GO:0005634">
    <property type="term" value="C:nucleus"/>
    <property type="evidence" value="ECO:0007669"/>
    <property type="project" value="UniProtKB-SubCell"/>
</dbReference>
<keyword evidence="2" id="KW-0805">Transcription regulation</keyword>
<dbReference type="SUPFAM" id="SSF47459">
    <property type="entry name" value="HLH, helix-loop-helix DNA-binding domain"/>
    <property type="match status" value="1"/>
</dbReference>
<dbReference type="GO" id="GO:0000978">
    <property type="term" value="F:RNA polymerase II cis-regulatory region sequence-specific DNA binding"/>
    <property type="evidence" value="ECO:0007669"/>
    <property type="project" value="TreeGrafter"/>
</dbReference>
<evidence type="ECO:0000259" key="7">
    <source>
        <dbReference type="PROSITE" id="PS50888"/>
    </source>
</evidence>
<comment type="subcellular location">
    <subcellularLocation>
        <location evidence="1">Nucleus</location>
    </subcellularLocation>
</comment>
<keyword evidence="3" id="KW-0238">DNA-binding</keyword>
<keyword evidence="9" id="KW-1185">Reference proteome</keyword>
<dbReference type="Pfam" id="PF00010">
    <property type="entry name" value="HLH"/>
    <property type="match status" value="1"/>
</dbReference>
<reference evidence="8 9" key="1">
    <citation type="journal article" date="2013" name="Front. Plant Sci.">
        <title>The Reference Genome of the Halophytic Plant Eutrema salsugineum.</title>
        <authorList>
            <person name="Yang R."/>
            <person name="Jarvis D.E."/>
            <person name="Chen H."/>
            <person name="Beilstein M.A."/>
            <person name="Grimwood J."/>
            <person name="Jenkins J."/>
            <person name="Shu S."/>
            <person name="Prochnik S."/>
            <person name="Xin M."/>
            <person name="Ma C."/>
            <person name="Schmutz J."/>
            <person name="Wing R.A."/>
            <person name="Mitchell-Olds T."/>
            <person name="Schumaker K.S."/>
            <person name="Wang X."/>
        </authorList>
    </citation>
    <scope>NUCLEOTIDE SEQUENCE [LARGE SCALE GENOMIC DNA]</scope>
</reference>
<dbReference type="Gene3D" id="4.10.280.10">
    <property type="entry name" value="Helix-loop-helix DNA-binding domain"/>
    <property type="match status" value="1"/>
</dbReference>
<dbReference type="GO" id="GO:0046983">
    <property type="term" value="F:protein dimerization activity"/>
    <property type="evidence" value="ECO:0007669"/>
    <property type="project" value="InterPro"/>
</dbReference>
<dbReference type="Gramene" id="ESQ31333">
    <property type="protein sequence ID" value="ESQ31333"/>
    <property type="gene ID" value="EUTSA_v10004772mg"/>
</dbReference>
<dbReference type="STRING" id="72664.V4KVD2"/>
<evidence type="ECO:0000256" key="1">
    <source>
        <dbReference type="ARBA" id="ARBA00004123"/>
    </source>
</evidence>
<dbReference type="eggNOG" id="ENOG502QSWD">
    <property type="taxonomic scope" value="Eukaryota"/>
</dbReference>
<evidence type="ECO:0000313" key="8">
    <source>
        <dbReference type="EMBL" id="ESQ31333.1"/>
    </source>
</evidence>
<dbReference type="InterPro" id="IPR011598">
    <property type="entry name" value="bHLH_dom"/>
</dbReference>
<keyword evidence="5" id="KW-0539">Nucleus</keyword>